<dbReference type="InterPro" id="IPR021109">
    <property type="entry name" value="Peptidase_aspartic_dom_sf"/>
</dbReference>
<evidence type="ECO:0000259" key="5">
    <source>
        <dbReference type="PROSITE" id="PS51767"/>
    </source>
</evidence>
<dbReference type="InterPro" id="IPR033121">
    <property type="entry name" value="PEPTIDASE_A1"/>
</dbReference>
<dbReference type="PROSITE" id="PS00141">
    <property type="entry name" value="ASP_PROTEASE"/>
    <property type="match status" value="2"/>
</dbReference>
<organism evidence="6 7">
    <name type="scientific">Coniosporium apollinis</name>
    <dbReference type="NCBI Taxonomy" id="61459"/>
    <lineage>
        <taxon>Eukaryota</taxon>
        <taxon>Fungi</taxon>
        <taxon>Dikarya</taxon>
        <taxon>Ascomycota</taxon>
        <taxon>Pezizomycotina</taxon>
        <taxon>Dothideomycetes</taxon>
        <taxon>Dothideomycetes incertae sedis</taxon>
        <taxon>Coniosporium</taxon>
    </lineage>
</organism>
<keyword evidence="2 3" id="KW-0064">Aspartyl protease</keyword>
<proteinExistence type="inferred from homology"/>
<feature type="signal peptide" evidence="4">
    <location>
        <begin position="1"/>
        <end position="19"/>
    </location>
</feature>
<protein>
    <recommendedName>
        <fullName evidence="5">Peptidase A1 domain-containing protein</fullName>
    </recommendedName>
</protein>
<keyword evidence="4" id="KW-0732">Signal</keyword>
<comment type="similarity">
    <text evidence="1 3">Belongs to the peptidase A1 family.</text>
</comment>
<dbReference type="InterPro" id="IPR001969">
    <property type="entry name" value="Aspartic_peptidase_AS"/>
</dbReference>
<feature type="domain" description="Peptidase A1" evidence="5">
    <location>
        <begin position="91"/>
        <end position="402"/>
    </location>
</feature>
<evidence type="ECO:0000256" key="3">
    <source>
        <dbReference type="RuleBase" id="RU000454"/>
    </source>
</evidence>
<evidence type="ECO:0000256" key="2">
    <source>
        <dbReference type="ARBA" id="ARBA00022750"/>
    </source>
</evidence>
<accession>A0ABQ9NU14</accession>
<reference evidence="6" key="1">
    <citation type="submission" date="2022-10" db="EMBL/GenBank/DDBJ databases">
        <title>Culturing micro-colonial fungi from biological soil crusts in the Mojave desert and describing Neophaeococcomyces mojavensis, and introducing the new genera and species Taxawa tesnikishii.</title>
        <authorList>
            <person name="Kurbessoian T."/>
            <person name="Stajich J.E."/>
        </authorList>
    </citation>
    <scope>NUCLEOTIDE SEQUENCE</scope>
    <source>
        <strain evidence="6">TK_1</strain>
    </source>
</reference>
<keyword evidence="3" id="KW-0645">Protease</keyword>
<dbReference type="Pfam" id="PF00026">
    <property type="entry name" value="Asp"/>
    <property type="match status" value="1"/>
</dbReference>
<dbReference type="Gene3D" id="2.40.70.10">
    <property type="entry name" value="Acid Proteases"/>
    <property type="match status" value="2"/>
</dbReference>
<dbReference type="PANTHER" id="PTHR47966:SF75">
    <property type="entry name" value="ENDOPEPTIDASE (CTSD), PUTATIVE (AFU_ORTHOLOGUE AFUA_4G07040)-RELATED"/>
    <property type="match status" value="1"/>
</dbReference>
<evidence type="ECO:0000256" key="1">
    <source>
        <dbReference type="ARBA" id="ARBA00007447"/>
    </source>
</evidence>
<dbReference type="InterPro" id="IPR001461">
    <property type="entry name" value="Aspartic_peptidase_A1"/>
</dbReference>
<name>A0ABQ9NU14_9PEZI</name>
<comment type="caution">
    <text evidence="6">The sequence shown here is derived from an EMBL/GenBank/DDBJ whole genome shotgun (WGS) entry which is preliminary data.</text>
</comment>
<gene>
    <name evidence="6" type="ORF">H2201_004802</name>
</gene>
<dbReference type="SUPFAM" id="SSF50630">
    <property type="entry name" value="Acid proteases"/>
    <property type="match status" value="1"/>
</dbReference>
<dbReference type="PRINTS" id="PR00792">
    <property type="entry name" value="PEPSIN"/>
</dbReference>
<dbReference type="Proteomes" id="UP001172684">
    <property type="component" value="Unassembled WGS sequence"/>
</dbReference>
<dbReference type="EMBL" id="JAPDRL010000032">
    <property type="protein sequence ID" value="KAJ9665141.1"/>
    <property type="molecule type" value="Genomic_DNA"/>
</dbReference>
<evidence type="ECO:0000313" key="7">
    <source>
        <dbReference type="Proteomes" id="UP001172684"/>
    </source>
</evidence>
<dbReference type="CDD" id="cd05471">
    <property type="entry name" value="pepsin_like"/>
    <property type="match status" value="1"/>
</dbReference>
<sequence length="570" mass="61630">MRFLLSTASVACLLPFATAFYPYHSDDAASKPPSSGKRSLRFPKAVQHDAFTIPLRRTPIRRDNQYNIVRALPPTQSNSVGVDQDGDDYSYMGTIMFGTSTEEYHVLLDSGASNTWIMGSTCTTPACDAHDTFGTGDSTTLQTTATTFRIVYGTGQVNGIVASDDARFAGFNVPLTFGIATNVSSEFLSYPMDGIMGLGRADLSTSTIGPTIIDVLAQRGLIPRRLYGISLARDSDGPNDGELNLGAPNPLLFTGDLAWIPAVSNTNGFWEIRVDNAGVNGGEGGSADLRGRTAILDTGTSFILMPPADAQKLHAQLTGSAPNGETFTVPCDTTQTVQFTLGGVKYGISNKDFVGASLGGNRCVSNIIGRQTFGATQWLVGATFFKNLYTVFDFEGQRVGFGVKQLPPRPASTGGSQPSSTAPAGASVFHPHAFAHDHTHATNVVHSFYYTSTIFKCCYTGVISNLYIISVLFKSLFTNVALSLYRDGFINFSFISSILKSCCTDFFASWCISLSFRACCIDAVFKSRHINILFRVYPTNLLFSFDATDVFLRHHAASIFLNFFHTHIAL</sequence>
<dbReference type="PROSITE" id="PS51767">
    <property type="entry name" value="PEPTIDASE_A1"/>
    <property type="match status" value="1"/>
</dbReference>
<keyword evidence="3" id="KW-0378">Hydrolase</keyword>
<dbReference type="InterPro" id="IPR034164">
    <property type="entry name" value="Pepsin-like_dom"/>
</dbReference>
<feature type="chain" id="PRO_5045908433" description="Peptidase A1 domain-containing protein" evidence="4">
    <location>
        <begin position="20"/>
        <end position="570"/>
    </location>
</feature>
<keyword evidence="7" id="KW-1185">Reference proteome</keyword>
<evidence type="ECO:0000256" key="4">
    <source>
        <dbReference type="SAM" id="SignalP"/>
    </source>
</evidence>
<dbReference type="PANTHER" id="PTHR47966">
    <property type="entry name" value="BETA-SITE APP-CLEAVING ENZYME, ISOFORM A-RELATED"/>
    <property type="match status" value="1"/>
</dbReference>
<evidence type="ECO:0000313" key="6">
    <source>
        <dbReference type="EMBL" id="KAJ9665141.1"/>
    </source>
</evidence>